<proteinExistence type="predicted"/>
<feature type="transmembrane region" description="Helical" evidence="10">
    <location>
        <begin position="254"/>
        <end position="273"/>
    </location>
</feature>
<dbReference type="GO" id="GO:0000009">
    <property type="term" value="F:alpha-1,6-mannosyltransferase activity"/>
    <property type="evidence" value="ECO:0007669"/>
    <property type="project" value="InterPro"/>
</dbReference>
<feature type="transmembrane region" description="Helical" evidence="10">
    <location>
        <begin position="176"/>
        <end position="199"/>
    </location>
</feature>
<evidence type="ECO:0000256" key="3">
    <source>
        <dbReference type="ARBA" id="ARBA00022502"/>
    </source>
</evidence>
<evidence type="ECO:0000256" key="7">
    <source>
        <dbReference type="ARBA" id="ARBA00022824"/>
    </source>
</evidence>
<keyword evidence="12" id="KW-1185">Reference proteome</keyword>
<comment type="subcellular location">
    <subcellularLocation>
        <location evidence="1">Endoplasmic reticulum membrane</location>
        <topology evidence="1">Multi-pass membrane protein</topology>
    </subcellularLocation>
</comment>
<dbReference type="PANTHER" id="PTHR12468">
    <property type="entry name" value="GPI MANNOSYLTRANSFERASE 2"/>
    <property type="match status" value="1"/>
</dbReference>
<feature type="transmembrane region" description="Helical" evidence="10">
    <location>
        <begin position="205"/>
        <end position="233"/>
    </location>
</feature>
<dbReference type="GO" id="GO:0031501">
    <property type="term" value="C:mannosyltransferase complex"/>
    <property type="evidence" value="ECO:0007669"/>
    <property type="project" value="TreeGrafter"/>
</dbReference>
<gene>
    <name evidence="11" type="ORF">HGI30_21645</name>
</gene>
<keyword evidence="4" id="KW-0328">Glycosyltransferase</keyword>
<dbReference type="AlphaFoldDB" id="A0A6H2H2G5"/>
<keyword evidence="9 10" id="KW-0472">Membrane</keyword>
<evidence type="ECO:0000313" key="12">
    <source>
        <dbReference type="Proteomes" id="UP000502136"/>
    </source>
</evidence>
<keyword evidence="6 10" id="KW-0812">Transmembrane</keyword>
<dbReference type="KEGG" id="palr:HGI30_21645"/>
<keyword evidence="5" id="KW-0808">Transferase</keyword>
<dbReference type="GO" id="GO:0016020">
    <property type="term" value="C:membrane"/>
    <property type="evidence" value="ECO:0007669"/>
    <property type="project" value="GOC"/>
</dbReference>
<dbReference type="Proteomes" id="UP000502136">
    <property type="component" value="Chromosome"/>
</dbReference>
<dbReference type="UniPathway" id="UPA00196"/>
<accession>A0A6H2H2G5</accession>
<dbReference type="PANTHER" id="PTHR12468:SF2">
    <property type="entry name" value="GPI MANNOSYLTRANSFERASE 2"/>
    <property type="match status" value="1"/>
</dbReference>
<keyword evidence="3" id="KW-0337">GPI-anchor biosynthesis</keyword>
<keyword evidence="8 10" id="KW-1133">Transmembrane helix</keyword>
<name>A0A6H2H2G5_9BACL</name>
<evidence type="ECO:0000313" key="11">
    <source>
        <dbReference type="EMBL" id="QJC53870.1"/>
    </source>
</evidence>
<reference evidence="11 12" key="1">
    <citation type="submission" date="2020-04" db="EMBL/GenBank/DDBJ databases">
        <title>Novel Paenibacillus strain UniB2 isolated from commercial digestive syrup.</title>
        <authorList>
            <person name="Thorat V."/>
            <person name="Kirdat K."/>
            <person name="Tiwarekar B."/>
            <person name="Yadav A."/>
        </authorList>
    </citation>
    <scope>NUCLEOTIDE SEQUENCE [LARGE SCALE GENOMIC DNA]</scope>
    <source>
        <strain evidence="11 12">UniB2</strain>
    </source>
</reference>
<comment type="pathway">
    <text evidence="2">Glycolipid biosynthesis; glycosylphosphatidylinositol-anchor biosynthesis.</text>
</comment>
<dbReference type="EMBL" id="CP051428">
    <property type="protein sequence ID" value="QJC53870.1"/>
    <property type="molecule type" value="Genomic_DNA"/>
</dbReference>
<evidence type="ECO:0000256" key="10">
    <source>
        <dbReference type="SAM" id="Phobius"/>
    </source>
</evidence>
<dbReference type="InterPro" id="IPR007315">
    <property type="entry name" value="PIG-V/Gpi18"/>
</dbReference>
<evidence type="ECO:0000256" key="9">
    <source>
        <dbReference type="ARBA" id="ARBA00023136"/>
    </source>
</evidence>
<evidence type="ECO:0000256" key="4">
    <source>
        <dbReference type="ARBA" id="ARBA00022676"/>
    </source>
</evidence>
<evidence type="ECO:0000256" key="6">
    <source>
        <dbReference type="ARBA" id="ARBA00022692"/>
    </source>
</evidence>
<organism evidence="11 12">
    <name type="scientific">Paenibacillus albicereus</name>
    <dbReference type="NCBI Taxonomy" id="2726185"/>
    <lineage>
        <taxon>Bacteria</taxon>
        <taxon>Bacillati</taxon>
        <taxon>Bacillota</taxon>
        <taxon>Bacilli</taxon>
        <taxon>Bacillales</taxon>
        <taxon>Paenibacillaceae</taxon>
        <taxon>Paenibacillus</taxon>
    </lineage>
</organism>
<dbReference type="RefSeq" id="WP_168909399.1">
    <property type="nucleotide sequence ID" value="NZ_CP051428.1"/>
</dbReference>
<protein>
    <recommendedName>
        <fullName evidence="13">Glycosyltransferase RgtA/B/C/D-like domain-containing protein</fullName>
    </recommendedName>
</protein>
<evidence type="ECO:0008006" key="13">
    <source>
        <dbReference type="Google" id="ProtNLM"/>
    </source>
</evidence>
<dbReference type="GO" id="GO:0006506">
    <property type="term" value="P:GPI anchor biosynthetic process"/>
    <property type="evidence" value="ECO:0007669"/>
    <property type="project" value="UniProtKB-UniPathway"/>
</dbReference>
<dbReference type="GO" id="GO:0004376">
    <property type="term" value="F:GPI mannosyltransferase activity"/>
    <property type="evidence" value="ECO:0007669"/>
    <property type="project" value="InterPro"/>
</dbReference>
<evidence type="ECO:0000256" key="2">
    <source>
        <dbReference type="ARBA" id="ARBA00004687"/>
    </source>
</evidence>
<evidence type="ECO:0000256" key="5">
    <source>
        <dbReference type="ARBA" id="ARBA00022679"/>
    </source>
</evidence>
<sequence>MMVLKEDFFEKNIQEPVFRYSCTNGNCKSALHIHNIFVFKFVSELYPSSCLQRNMTGSSQMQLPDQLEHTIKPRLILNKFDSTLYLDIAQNGYDSFVFDQKHEAANRVLFPLFPLLISLGKVFLIDLALFATFLSYAFLYGALVFIYHCIAMMNKVRGDIDWKSIILLMLIYPSSIYYFVPYTESLFLMLSAMVIFFSLSKRYKIAFLIAGLSMVTRVPGFLNILLVRGFVLMDKDFKIRVREVSLWVSGKRDLVRRSIACIFKLCILLQGIFSLQFRSIVSIG</sequence>
<keyword evidence="7" id="KW-0256">Endoplasmic reticulum</keyword>
<evidence type="ECO:0000256" key="8">
    <source>
        <dbReference type="ARBA" id="ARBA00022989"/>
    </source>
</evidence>
<evidence type="ECO:0000256" key="1">
    <source>
        <dbReference type="ARBA" id="ARBA00004477"/>
    </source>
</evidence>